<gene>
    <name evidence="1" type="ORF">LLW17_02985</name>
</gene>
<proteinExistence type="predicted"/>
<name>A0ABS8GP00_9FLAO</name>
<dbReference type="Proteomes" id="UP001197770">
    <property type="component" value="Unassembled WGS sequence"/>
</dbReference>
<accession>A0ABS8GP00</accession>
<evidence type="ECO:0000313" key="2">
    <source>
        <dbReference type="Proteomes" id="UP001197770"/>
    </source>
</evidence>
<organism evidence="1 2">
    <name type="scientific">Leeuwenhoekiella parthenopeia</name>
    <dbReference type="NCBI Taxonomy" id="2890320"/>
    <lineage>
        <taxon>Bacteria</taxon>
        <taxon>Pseudomonadati</taxon>
        <taxon>Bacteroidota</taxon>
        <taxon>Flavobacteriia</taxon>
        <taxon>Flavobacteriales</taxon>
        <taxon>Flavobacteriaceae</taxon>
        <taxon>Leeuwenhoekiella</taxon>
    </lineage>
</organism>
<sequence>MLSKTELKKELENFPEEFSIDELIERLLELDDEGIILPKFDLSDEVLKTRVQESEARYEKGDFKTQDDLEQSSKNW</sequence>
<evidence type="ECO:0008006" key="3">
    <source>
        <dbReference type="Google" id="ProtNLM"/>
    </source>
</evidence>
<reference evidence="1 2" key="1">
    <citation type="submission" date="2021-11" db="EMBL/GenBank/DDBJ databases">
        <title>Seasonal and diel survey of microbial diversity of the Tyrrhenian coast.</title>
        <authorList>
            <person name="Gattoni G."/>
            <person name="Corral P."/>
        </authorList>
    </citation>
    <scope>NUCLEOTIDE SEQUENCE [LARGE SCALE GENOMIC DNA]</scope>
    <source>
        <strain evidence="1 2">Mr9</strain>
    </source>
</reference>
<evidence type="ECO:0000313" key="1">
    <source>
        <dbReference type="EMBL" id="MCC4211670.1"/>
    </source>
</evidence>
<dbReference type="RefSeq" id="WP_228228782.1">
    <property type="nucleotide sequence ID" value="NZ_JAJGMW010000003.1"/>
</dbReference>
<dbReference type="EMBL" id="JAJGMW010000003">
    <property type="protein sequence ID" value="MCC4211670.1"/>
    <property type="molecule type" value="Genomic_DNA"/>
</dbReference>
<protein>
    <recommendedName>
        <fullName evidence="3">Addiction module component</fullName>
    </recommendedName>
</protein>
<keyword evidence="2" id="KW-1185">Reference proteome</keyword>
<comment type="caution">
    <text evidence="1">The sequence shown here is derived from an EMBL/GenBank/DDBJ whole genome shotgun (WGS) entry which is preliminary data.</text>
</comment>